<feature type="non-terminal residue" evidence="2">
    <location>
        <position position="76"/>
    </location>
</feature>
<dbReference type="FlyBase" id="FBgn0063549">
    <property type="gene designation" value="Dm88\rt"/>
</dbReference>
<accession>Q8T388</accession>
<sequence>DLHETVYMRQPEGFIDERYPKKVLKLHKSIYGLKQSGREWNKLLNEVLQKIGFSSCPSEPCVYTRNSGKSKNLVVV</sequence>
<dbReference type="EMBL" id="AJ439431">
    <property type="protein sequence ID" value="CAD28424.1"/>
    <property type="molecule type" value="Genomic_DNA"/>
</dbReference>
<proteinExistence type="predicted"/>
<evidence type="ECO:0000259" key="1">
    <source>
        <dbReference type="Pfam" id="PF07727"/>
    </source>
</evidence>
<name>Q8T388_DROME</name>
<reference evidence="2" key="2">
    <citation type="submission" date="2002-03" db="EMBL/GenBank/DDBJ databases">
        <authorList>
            <person name="Flavell A.J."/>
        </authorList>
    </citation>
    <scope>NUCLEOTIDE SEQUENCE</scope>
</reference>
<gene>
    <name evidence="3" type="primary">rt</name>
</gene>
<dbReference type="InterPro" id="IPR013103">
    <property type="entry name" value="RVT_2"/>
</dbReference>
<organism evidence="2">
    <name type="scientific">Drosophila melanogaster</name>
    <name type="common">Fruit fly</name>
    <dbReference type="NCBI Taxonomy" id="7227"/>
    <lineage>
        <taxon>Eukaryota</taxon>
        <taxon>Metazoa</taxon>
        <taxon>Ecdysozoa</taxon>
        <taxon>Arthropoda</taxon>
        <taxon>Hexapoda</taxon>
        <taxon>Insecta</taxon>
        <taxon>Pterygota</taxon>
        <taxon>Neoptera</taxon>
        <taxon>Endopterygota</taxon>
        <taxon>Diptera</taxon>
        <taxon>Brachycera</taxon>
        <taxon>Muscomorpha</taxon>
        <taxon>Ephydroidea</taxon>
        <taxon>Drosophilidae</taxon>
        <taxon>Drosophila</taxon>
        <taxon>Sophophora</taxon>
    </lineage>
</organism>
<dbReference type="AlphaFoldDB" id="Q8T388"/>
<feature type="non-terminal residue" evidence="2">
    <location>
        <position position="1"/>
    </location>
</feature>
<evidence type="ECO:0000313" key="3">
    <source>
        <dbReference type="FlyBase" id="FBgn0063549"/>
    </source>
</evidence>
<reference evidence="2" key="1">
    <citation type="journal article" date="1992" name="Mol. Gen. Genet.">
        <title>Extreme heterogeneity of Ty1-copia group retrotransposons in plants.</title>
        <authorList>
            <person name="Flavell A.J."/>
            <person name="Smith D.B."/>
            <person name="Kumar A."/>
        </authorList>
    </citation>
    <scope>NUCLEOTIDE SEQUENCE</scope>
</reference>
<evidence type="ECO:0000313" key="2">
    <source>
        <dbReference type="EMBL" id="CAD28424.1"/>
    </source>
</evidence>
<protein>
    <submittedName>
        <fullName evidence="2">Reverse transcriptase</fullName>
    </submittedName>
</protein>
<dbReference type="OrthoDB" id="292747at2759"/>
<feature type="domain" description="Reverse transcriptase Ty1/copia-type" evidence="1">
    <location>
        <begin position="1"/>
        <end position="75"/>
    </location>
</feature>
<dbReference type="Pfam" id="PF07727">
    <property type="entry name" value="RVT_2"/>
    <property type="match status" value="1"/>
</dbReference>